<dbReference type="Gene3D" id="1.20.120.530">
    <property type="entry name" value="GntR ligand-binding domain-like"/>
    <property type="match status" value="1"/>
</dbReference>
<evidence type="ECO:0000313" key="7">
    <source>
        <dbReference type="Proteomes" id="UP000054357"/>
    </source>
</evidence>
<keyword evidence="7" id="KW-1185">Reference proteome</keyword>
<dbReference type="PANTHER" id="PTHR43537:SF44">
    <property type="entry name" value="GNTR FAMILY REGULATORY PROTEIN"/>
    <property type="match status" value="1"/>
</dbReference>
<accession>W9DS06</accession>
<dbReference type="Pfam" id="PF00392">
    <property type="entry name" value="GntR"/>
    <property type="match status" value="1"/>
</dbReference>
<evidence type="ECO:0000259" key="5">
    <source>
        <dbReference type="PROSITE" id="PS50949"/>
    </source>
</evidence>
<reference evidence="6 7" key="1">
    <citation type="submission" date="2013-08" db="EMBL/GenBank/DDBJ databases">
        <authorList>
            <consortium name="DOE Joint Genome Institute"/>
            <person name="Klenk H.-P."/>
            <person name="Huntemann M."/>
            <person name="Han J."/>
            <person name="Chen A."/>
            <person name="Kyrpides N."/>
            <person name="Mavromatis K."/>
            <person name="Markowitz V."/>
            <person name="Palaniappan K."/>
            <person name="Ivanova N."/>
            <person name="Schaumberg A."/>
            <person name="Pati A."/>
            <person name="Liolios K."/>
            <person name="Nordberg H.P."/>
            <person name="Cantor M.N."/>
            <person name="Hua S.X."/>
            <person name="Woyke T."/>
        </authorList>
    </citation>
    <scope>NUCLEOTIDE SEQUENCE [LARGE SCALE GENOMIC DNA]</scope>
    <source>
        <strain evidence="6 7">YIM 93223</strain>
    </source>
</reference>
<sequence length="236" mass="25644">MTPRAERIAGQGALHDSVLDAIGIRITSGELSAGDVLTLEAIQDRYGVSRTVARETMRLLESRGLVTSKRRVGITVQPMSSWQVYDPKVIWWRLSGPDRDAQLRSLTELRIAVEPLAAAAAARGASAAERDRAVELAAAMRERGDAGELKEFLDLDTEFHALLLRAGGNEMFAALTEVVAVVLRGRTTLGLMPHKPVAKALDLHEAVAAAVAEGRREDAEDAMRELLAEVRDAMTR</sequence>
<gene>
    <name evidence="6" type="ORF">AmyhaDRAFT_0004</name>
</gene>
<feature type="coiled-coil region" evidence="4">
    <location>
        <begin position="209"/>
        <end position="236"/>
    </location>
</feature>
<dbReference type="GO" id="GO:0003677">
    <property type="term" value="F:DNA binding"/>
    <property type="evidence" value="ECO:0007669"/>
    <property type="project" value="UniProtKB-KW"/>
</dbReference>
<dbReference type="SUPFAM" id="SSF46785">
    <property type="entry name" value="Winged helix' DNA-binding domain"/>
    <property type="match status" value="1"/>
</dbReference>
<dbReference type="EMBL" id="AZAK01000001">
    <property type="protein sequence ID" value="ETA66251.1"/>
    <property type="molecule type" value="Genomic_DNA"/>
</dbReference>
<evidence type="ECO:0000256" key="2">
    <source>
        <dbReference type="ARBA" id="ARBA00023125"/>
    </source>
</evidence>
<evidence type="ECO:0000256" key="3">
    <source>
        <dbReference type="ARBA" id="ARBA00023163"/>
    </source>
</evidence>
<dbReference type="PATRIC" id="fig|592678.3.peg.4"/>
<evidence type="ECO:0000256" key="4">
    <source>
        <dbReference type="SAM" id="Coils"/>
    </source>
</evidence>
<dbReference type="SUPFAM" id="SSF48008">
    <property type="entry name" value="GntR ligand-binding domain-like"/>
    <property type="match status" value="1"/>
</dbReference>
<dbReference type="Gene3D" id="1.10.10.10">
    <property type="entry name" value="Winged helix-like DNA-binding domain superfamily/Winged helix DNA-binding domain"/>
    <property type="match status" value="1"/>
</dbReference>
<dbReference type="CDD" id="cd07377">
    <property type="entry name" value="WHTH_GntR"/>
    <property type="match status" value="1"/>
</dbReference>
<feature type="domain" description="HTH gntR-type" evidence="5">
    <location>
        <begin position="12"/>
        <end position="79"/>
    </location>
</feature>
<evidence type="ECO:0000313" key="6">
    <source>
        <dbReference type="EMBL" id="ETA66251.1"/>
    </source>
</evidence>
<dbReference type="SMART" id="SM00895">
    <property type="entry name" value="FCD"/>
    <property type="match status" value="1"/>
</dbReference>
<dbReference type="Proteomes" id="UP000054357">
    <property type="component" value="Unassembled WGS sequence"/>
</dbReference>
<protein>
    <submittedName>
        <fullName evidence="6">Transcriptional regulator</fullName>
    </submittedName>
</protein>
<dbReference type="InterPro" id="IPR036388">
    <property type="entry name" value="WH-like_DNA-bd_sf"/>
</dbReference>
<dbReference type="HOGENOM" id="CLU_017584_9_4_11"/>
<dbReference type="InterPro" id="IPR008920">
    <property type="entry name" value="TF_FadR/GntR_C"/>
</dbReference>
<keyword evidence="2" id="KW-0238">DNA-binding</keyword>
<dbReference type="PROSITE" id="PS50949">
    <property type="entry name" value="HTH_GNTR"/>
    <property type="match status" value="1"/>
</dbReference>
<proteinExistence type="predicted"/>
<dbReference type="InterPro" id="IPR036390">
    <property type="entry name" value="WH_DNA-bd_sf"/>
</dbReference>
<dbReference type="PANTHER" id="PTHR43537">
    <property type="entry name" value="TRANSCRIPTIONAL REGULATOR, GNTR FAMILY"/>
    <property type="match status" value="1"/>
</dbReference>
<dbReference type="SMART" id="SM00345">
    <property type="entry name" value="HTH_GNTR"/>
    <property type="match status" value="1"/>
</dbReference>
<keyword evidence="1" id="KW-0805">Transcription regulation</keyword>
<dbReference type="AlphaFoldDB" id="W9DS06"/>
<dbReference type="InterPro" id="IPR011711">
    <property type="entry name" value="GntR_C"/>
</dbReference>
<evidence type="ECO:0000256" key="1">
    <source>
        <dbReference type="ARBA" id="ARBA00023015"/>
    </source>
</evidence>
<dbReference type="RefSeq" id="WP_051399372.1">
    <property type="nucleotide sequence ID" value="NZ_KI632509.1"/>
</dbReference>
<organism evidence="6 7">
    <name type="scientific">Haloechinothrix halophila YIM 93223</name>
    <dbReference type="NCBI Taxonomy" id="592678"/>
    <lineage>
        <taxon>Bacteria</taxon>
        <taxon>Bacillati</taxon>
        <taxon>Actinomycetota</taxon>
        <taxon>Actinomycetes</taxon>
        <taxon>Pseudonocardiales</taxon>
        <taxon>Pseudonocardiaceae</taxon>
        <taxon>Haloechinothrix</taxon>
    </lineage>
</organism>
<dbReference type="Pfam" id="PF07729">
    <property type="entry name" value="FCD"/>
    <property type="match status" value="1"/>
</dbReference>
<keyword evidence="3" id="KW-0804">Transcription</keyword>
<keyword evidence="4" id="KW-0175">Coiled coil</keyword>
<dbReference type="GO" id="GO:0003700">
    <property type="term" value="F:DNA-binding transcription factor activity"/>
    <property type="evidence" value="ECO:0007669"/>
    <property type="project" value="InterPro"/>
</dbReference>
<comment type="caution">
    <text evidence="6">The sequence shown here is derived from an EMBL/GenBank/DDBJ whole genome shotgun (WGS) entry which is preliminary data.</text>
</comment>
<name>W9DS06_9PSEU</name>
<dbReference type="InterPro" id="IPR000524">
    <property type="entry name" value="Tscrpt_reg_HTH_GntR"/>
</dbReference>